<name>A0A1X7JC54_9BACL</name>
<dbReference type="CDD" id="cd02440">
    <property type="entry name" value="AdoMet_MTases"/>
    <property type="match status" value="1"/>
</dbReference>
<protein>
    <submittedName>
        <fullName evidence="2">23S rRNA (Cytidine2498-2'-O)-methyltransferase</fullName>
    </submittedName>
</protein>
<accession>A0A1X7JC54</accession>
<keyword evidence="3" id="KW-1185">Reference proteome</keyword>
<keyword evidence="2" id="KW-0489">Methyltransferase</keyword>
<sequence length="376" mass="42897">MGESEENDESLEENDFLTHIGEQLSDIQLPKQFETSSHWMITANHGFIPYAQEELRRTYGKLKSQILVSGEVALMELPENHEKVWEMQRTAPSIFVRDMFPILAAAKTSEELTQDRLENLWERIKERAGLYLEEPTSISIHTRKSGKLSSFDLHELRAGLQQIMEGEGHQVVIQAPHLICSVYEHEEMLYFGLSTLVDQGVDWPGGAIRFQREEGQISRAKFKLLEAEQVFGIDFSQFKSGLDIGAAPGGWSSLLLERGVEVTAVDPAKMHESLQGHPQLTIINQNAGEVAFEPNEFDLLVCDMSWNPKHTAQLVIQLLDAVQRGGTVIVTVKLMHKKPLQTIRDCMEMFEHDLQILRAKQLFHNRDEITLYMIKY</sequence>
<feature type="domain" description="Ribosomal RNA methyltransferase FtsJ" evidence="1">
    <location>
        <begin position="218"/>
        <end position="308"/>
    </location>
</feature>
<organism evidence="2 3">
    <name type="scientific">Paenibacillus aquistagni</name>
    <dbReference type="NCBI Taxonomy" id="1852522"/>
    <lineage>
        <taxon>Bacteria</taxon>
        <taxon>Bacillati</taxon>
        <taxon>Bacillota</taxon>
        <taxon>Bacilli</taxon>
        <taxon>Bacillales</taxon>
        <taxon>Paenibacillaceae</taxon>
        <taxon>Paenibacillus</taxon>
    </lineage>
</organism>
<evidence type="ECO:0000259" key="1">
    <source>
        <dbReference type="Pfam" id="PF01728"/>
    </source>
</evidence>
<dbReference type="EMBL" id="FXAZ01000001">
    <property type="protein sequence ID" value="SMG24661.1"/>
    <property type="molecule type" value="Genomic_DNA"/>
</dbReference>
<dbReference type="SUPFAM" id="SSF53335">
    <property type="entry name" value="S-adenosyl-L-methionine-dependent methyltransferases"/>
    <property type="match status" value="1"/>
</dbReference>
<gene>
    <name evidence="2" type="ORF">SAMN06295960_1395</name>
</gene>
<evidence type="ECO:0000313" key="2">
    <source>
        <dbReference type="EMBL" id="SMG24661.1"/>
    </source>
</evidence>
<dbReference type="PANTHER" id="PTHR37524">
    <property type="entry name" value="RIBOSOMAL RNA LARGE SUBUNIT METHYLTRANSFERASE M"/>
    <property type="match status" value="1"/>
</dbReference>
<dbReference type="AlphaFoldDB" id="A0A1X7JC54"/>
<dbReference type="GO" id="GO:0032259">
    <property type="term" value="P:methylation"/>
    <property type="evidence" value="ECO:0007669"/>
    <property type="project" value="UniProtKB-KW"/>
</dbReference>
<dbReference type="InterPro" id="IPR002877">
    <property type="entry name" value="RNA_MeTrfase_FtsJ_dom"/>
</dbReference>
<dbReference type="STRING" id="1852522.SAMN06295960_1395"/>
<dbReference type="Proteomes" id="UP000193834">
    <property type="component" value="Unassembled WGS sequence"/>
</dbReference>
<dbReference type="PANTHER" id="PTHR37524:SF2">
    <property type="entry name" value="RIBOSOMAL RNA METHYLTRANSFERASE FTSJ DOMAIN-CONTAINING PROTEIN"/>
    <property type="match status" value="1"/>
</dbReference>
<dbReference type="Pfam" id="PF01728">
    <property type="entry name" value="FtsJ"/>
    <property type="match status" value="1"/>
</dbReference>
<proteinExistence type="predicted"/>
<dbReference type="InterPro" id="IPR029063">
    <property type="entry name" value="SAM-dependent_MTases_sf"/>
</dbReference>
<dbReference type="OrthoDB" id="154490at2"/>
<dbReference type="Gene3D" id="3.40.50.150">
    <property type="entry name" value="Vaccinia Virus protein VP39"/>
    <property type="match status" value="1"/>
</dbReference>
<dbReference type="GO" id="GO:0008168">
    <property type="term" value="F:methyltransferase activity"/>
    <property type="evidence" value="ECO:0007669"/>
    <property type="project" value="UniProtKB-KW"/>
</dbReference>
<keyword evidence="2" id="KW-0808">Transferase</keyword>
<reference evidence="2 3" key="1">
    <citation type="submission" date="2017-04" db="EMBL/GenBank/DDBJ databases">
        <authorList>
            <person name="Afonso C.L."/>
            <person name="Miller P.J."/>
            <person name="Scott M.A."/>
            <person name="Spackman E."/>
            <person name="Goraichik I."/>
            <person name="Dimitrov K.M."/>
            <person name="Suarez D.L."/>
            <person name="Swayne D.E."/>
        </authorList>
    </citation>
    <scope>NUCLEOTIDE SEQUENCE [LARGE SCALE GENOMIC DNA]</scope>
    <source>
        <strain evidence="2 3">11</strain>
    </source>
</reference>
<evidence type="ECO:0000313" key="3">
    <source>
        <dbReference type="Proteomes" id="UP000193834"/>
    </source>
</evidence>